<keyword evidence="4 10" id="KW-1003">Cell membrane</keyword>
<evidence type="ECO:0000256" key="7">
    <source>
        <dbReference type="ARBA" id="ARBA00022927"/>
    </source>
</evidence>
<dbReference type="EMBL" id="JACYTR010000010">
    <property type="protein sequence ID" value="MBD8525555.1"/>
    <property type="molecule type" value="Genomic_DNA"/>
</dbReference>
<keyword evidence="9 10" id="KW-0472">Membrane</keyword>
<sequence length="158" mass="17771">MIGWWQNLSERDQRMLRWGGFLALALLLYGALWIPLGRDRDAWRTRAEAADSAWAFMRDALANGPIAASPSAHGDNRSLLARIDSGAREAGLGGVLLRVEPVNQRQVRVYFQGAPFDRLMEWLQPTAQRYQIRVEELSIRRSEGVGLVEARLTLSEPG</sequence>
<dbReference type="Pfam" id="PF04612">
    <property type="entry name" value="T2SSM"/>
    <property type="match status" value="1"/>
</dbReference>
<keyword evidence="13" id="KW-1185">Reference proteome</keyword>
<feature type="transmembrane region" description="Helical" evidence="11">
    <location>
        <begin position="15"/>
        <end position="36"/>
    </location>
</feature>
<evidence type="ECO:0000256" key="8">
    <source>
        <dbReference type="ARBA" id="ARBA00022989"/>
    </source>
</evidence>
<comment type="caution">
    <text evidence="12">The sequence shown here is derived from an EMBL/GenBank/DDBJ whole genome shotgun (WGS) entry which is preliminary data.</text>
</comment>
<evidence type="ECO:0000313" key="12">
    <source>
        <dbReference type="EMBL" id="MBD8525555.1"/>
    </source>
</evidence>
<evidence type="ECO:0000256" key="2">
    <source>
        <dbReference type="ARBA" id="ARBA00010637"/>
    </source>
</evidence>
<evidence type="ECO:0000256" key="1">
    <source>
        <dbReference type="ARBA" id="ARBA00004377"/>
    </source>
</evidence>
<keyword evidence="3 10" id="KW-0813">Transport</keyword>
<evidence type="ECO:0000256" key="4">
    <source>
        <dbReference type="ARBA" id="ARBA00022475"/>
    </source>
</evidence>
<dbReference type="GO" id="GO:0015627">
    <property type="term" value="C:type II protein secretion system complex"/>
    <property type="evidence" value="ECO:0007669"/>
    <property type="project" value="InterPro"/>
</dbReference>
<evidence type="ECO:0000256" key="9">
    <source>
        <dbReference type="ARBA" id="ARBA00023136"/>
    </source>
</evidence>
<comment type="similarity">
    <text evidence="2 10">Belongs to the GSP M family.</text>
</comment>
<dbReference type="GO" id="GO:0005886">
    <property type="term" value="C:plasma membrane"/>
    <property type="evidence" value="ECO:0007669"/>
    <property type="project" value="UniProtKB-SubCell"/>
</dbReference>
<evidence type="ECO:0000256" key="6">
    <source>
        <dbReference type="ARBA" id="ARBA00022692"/>
    </source>
</evidence>
<dbReference type="Proteomes" id="UP000613768">
    <property type="component" value="Unassembled WGS sequence"/>
</dbReference>
<comment type="subcellular location">
    <subcellularLocation>
        <location evidence="1">Cell inner membrane</location>
        <topology evidence="1">Single-pass membrane protein</topology>
    </subcellularLocation>
</comment>
<dbReference type="GO" id="GO:0015628">
    <property type="term" value="P:protein secretion by the type II secretion system"/>
    <property type="evidence" value="ECO:0007669"/>
    <property type="project" value="InterPro"/>
</dbReference>
<protein>
    <recommendedName>
        <fullName evidence="10">Type II secretion system protein M</fullName>
        <shortName evidence="10">T2SS protein M</shortName>
    </recommendedName>
    <alternativeName>
        <fullName evidence="10">General secretion pathway protein M</fullName>
    </alternativeName>
</protein>
<dbReference type="InterPro" id="IPR007690">
    <property type="entry name" value="T2SS_GspM"/>
</dbReference>
<dbReference type="InterPro" id="IPR023229">
    <property type="entry name" value="T2SS_M_periplasmic_sf"/>
</dbReference>
<keyword evidence="7 10" id="KW-0653">Protein transport</keyword>
<evidence type="ECO:0000256" key="5">
    <source>
        <dbReference type="ARBA" id="ARBA00022519"/>
    </source>
</evidence>
<keyword evidence="5 10" id="KW-0997">Cell inner membrane</keyword>
<evidence type="ECO:0000313" key="13">
    <source>
        <dbReference type="Proteomes" id="UP000613768"/>
    </source>
</evidence>
<evidence type="ECO:0000256" key="11">
    <source>
        <dbReference type="SAM" id="Phobius"/>
    </source>
</evidence>
<organism evidence="12 13">
    <name type="scientific">Pseudomarimonas arenosa</name>
    <dbReference type="NCBI Taxonomy" id="2774145"/>
    <lineage>
        <taxon>Bacteria</taxon>
        <taxon>Pseudomonadati</taxon>
        <taxon>Pseudomonadota</taxon>
        <taxon>Gammaproteobacteria</taxon>
        <taxon>Lysobacterales</taxon>
        <taxon>Lysobacteraceae</taxon>
        <taxon>Pseudomarimonas</taxon>
    </lineage>
</organism>
<evidence type="ECO:0000256" key="10">
    <source>
        <dbReference type="PIRNR" id="PIRNR006291"/>
    </source>
</evidence>
<dbReference type="SUPFAM" id="SSF103054">
    <property type="entry name" value="General secretion pathway protein M, EpsM"/>
    <property type="match status" value="1"/>
</dbReference>
<keyword evidence="6 11" id="KW-0812">Transmembrane</keyword>
<keyword evidence="8 11" id="KW-1133">Transmembrane helix</keyword>
<dbReference type="RefSeq" id="WP_192028903.1">
    <property type="nucleotide sequence ID" value="NZ_JACYTR010000010.1"/>
</dbReference>
<dbReference type="Gene3D" id="3.30.1360.100">
    <property type="entry name" value="General secretion pathway protein M, EpsM"/>
    <property type="match status" value="1"/>
</dbReference>
<comment type="function">
    <text evidence="10">Inner membrane component of the type II secretion system required for the energy-dependent secretion of extracellular factors such as proteases and toxins from the periplasm.</text>
</comment>
<dbReference type="PIRSF" id="PIRSF006291">
    <property type="entry name" value="GspM"/>
    <property type="match status" value="1"/>
</dbReference>
<name>A0AAW3ZHH6_9GAMM</name>
<accession>A0AAW3ZHH6</accession>
<proteinExistence type="inferred from homology"/>
<reference evidence="12 13" key="1">
    <citation type="submission" date="2020-09" db="EMBL/GenBank/DDBJ databases">
        <title>Pseudoxanthomonas sp. CAU 1598 isolated from sand of Yaerae Beach.</title>
        <authorList>
            <person name="Kim W."/>
        </authorList>
    </citation>
    <scope>NUCLEOTIDE SEQUENCE [LARGE SCALE GENOMIC DNA]</scope>
    <source>
        <strain evidence="12 13">CAU 1598</strain>
    </source>
</reference>
<dbReference type="AlphaFoldDB" id="A0AAW3ZHH6"/>
<gene>
    <name evidence="12" type="ORF">IFO71_07360</name>
</gene>
<evidence type="ECO:0000256" key="3">
    <source>
        <dbReference type="ARBA" id="ARBA00022448"/>
    </source>
</evidence>